<protein>
    <recommendedName>
        <fullName evidence="6">Attractin/MKLN-like beta-propeller domain-containing protein</fullName>
    </recommendedName>
</protein>
<feature type="region of interest" description="Disordered" evidence="3">
    <location>
        <begin position="460"/>
        <end position="491"/>
    </location>
</feature>
<dbReference type="eggNOG" id="ENOG502S10E">
    <property type="taxonomic scope" value="Eukaryota"/>
</dbReference>
<gene>
    <name evidence="7" type="primary">Mo02396</name>
    <name evidence="7" type="ORF">E5Q_02396</name>
</gene>
<dbReference type="SUPFAM" id="SSF117281">
    <property type="entry name" value="Kelch motif"/>
    <property type="match status" value="1"/>
</dbReference>
<evidence type="ECO:0000256" key="2">
    <source>
        <dbReference type="ARBA" id="ARBA00022737"/>
    </source>
</evidence>
<keyword evidence="4" id="KW-1133">Transmembrane helix</keyword>
<keyword evidence="2" id="KW-0677">Repeat</keyword>
<reference evidence="7 8" key="2">
    <citation type="journal article" date="2012" name="Open Biol.">
        <title>Characteristics of nucleosomes and linker DNA regions on the genome of the basidiomycete Mixia osmundae revealed by mono- and dinucleosome mapping.</title>
        <authorList>
            <person name="Nishida H."/>
            <person name="Kondo S."/>
            <person name="Matsumoto T."/>
            <person name="Suzuki Y."/>
            <person name="Yoshikawa H."/>
            <person name="Taylor T.D."/>
            <person name="Sugiyama J."/>
        </authorList>
    </citation>
    <scope>NUCLEOTIDE SEQUENCE [LARGE SCALE GENOMIC DNA]</scope>
    <source>
        <strain evidence="8">CBS 9802 / IAM 14324 / JCM 22182 / KY 12970</strain>
    </source>
</reference>
<reference evidence="7 8" key="1">
    <citation type="journal article" date="2011" name="J. Gen. Appl. Microbiol.">
        <title>Draft genome sequencing of the enigmatic basidiomycete Mixia osmundae.</title>
        <authorList>
            <person name="Nishida H."/>
            <person name="Nagatsuka Y."/>
            <person name="Sugiyama J."/>
        </authorList>
    </citation>
    <scope>NUCLEOTIDE SEQUENCE [LARGE SCALE GENOMIC DNA]</scope>
    <source>
        <strain evidence="8">CBS 9802 / IAM 14324 / JCM 22182 / KY 12970</strain>
    </source>
</reference>
<accession>G7DYS9</accession>
<keyword evidence="4" id="KW-0812">Transmembrane</keyword>
<evidence type="ECO:0000256" key="5">
    <source>
        <dbReference type="SAM" id="SignalP"/>
    </source>
</evidence>
<dbReference type="PANTHER" id="PTHR46093">
    <property type="entry name" value="ACYL-COA-BINDING DOMAIN-CONTAINING PROTEIN 5"/>
    <property type="match status" value="1"/>
</dbReference>
<proteinExistence type="predicted"/>
<evidence type="ECO:0000256" key="4">
    <source>
        <dbReference type="SAM" id="Phobius"/>
    </source>
</evidence>
<feature type="chain" id="PRO_5003492508" description="Attractin/MKLN-like beta-propeller domain-containing protein" evidence="5">
    <location>
        <begin position="24"/>
        <end position="1010"/>
    </location>
</feature>
<dbReference type="STRING" id="764103.G7DYS9"/>
<keyword evidence="4" id="KW-0472">Membrane</keyword>
<keyword evidence="1" id="KW-0880">Kelch repeat</keyword>
<dbReference type="EMBL" id="BABT02000062">
    <property type="protein sequence ID" value="GAA95739.1"/>
    <property type="molecule type" value="Genomic_DNA"/>
</dbReference>
<evidence type="ECO:0000256" key="3">
    <source>
        <dbReference type="SAM" id="MobiDB-lite"/>
    </source>
</evidence>
<organism evidence="7 8">
    <name type="scientific">Mixia osmundae (strain CBS 9802 / IAM 14324 / JCM 22182 / KY 12970)</name>
    <dbReference type="NCBI Taxonomy" id="764103"/>
    <lineage>
        <taxon>Eukaryota</taxon>
        <taxon>Fungi</taxon>
        <taxon>Dikarya</taxon>
        <taxon>Basidiomycota</taxon>
        <taxon>Pucciniomycotina</taxon>
        <taxon>Mixiomycetes</taxon>
        <taxon>Mixiales</taxon>
        <taxon>Mixiaceae</taxon>
        <taxon>Mixia</taxon>
    </lineage>
</organism>
<dbReference type="Proteomes" id="UP000009131">
    <property type="component" value="Unassembled WGS sequence"/>
</dbReference>
<feature type="region of interest" description="Disordered" evidence="3">
    <location>
        <begin position="588"/>
        <end position="655"/>
    </location>
</feature>
<feature type="domain" description="Attractin/MKLN-like beta-propeller" evidence="6">
    <location>
        <begin position="180"/>
        <end position="414"/>
    </location>
</feature>
<dbReference type="PANTHER" id="PTHR46093:SF18">
    <property type="entry name" value="FIBRONECTIN TYPE-III DOMAIN-CONTAINING PROTEIN"/>
    <property type="match status" value="1"/>
</dbReference>
<keyword evidence="5" id="KW-0732">Signal</keyword>
<name>G7DYS9_MIXOS</name>
<dbReference type="OrthoDB" id="432528at2759"/>
<feature type="signal peptide" evidence="5">
    <location>
        <begin position="1"/>
        <end position="23"/>
    </location>
</feature>
<dbReference type="HOGENOM" id="CLU_297915_0_0_1"/>
<sequence>MKERSLSLCHLLTVVLFVAVAQAAPDWQDDATMHARWGQATTLIGSYLLVYGGRSGSGSAGLTGGKNTADLLALDLSDTFDLSNAPWQVYTPSDSTNTWDDLSYASLANLPSSGNALLFGGDDAAAALPTGNDSSRIISFSAPTALSQGASDISIASFADGLQPSRRIRPATTTLQHEQQDIVYLYGGLRDDGSGIGFAELWSMTATSSPFATTWNSLSTAASTVWPPILSGHTLTAIMLGNSPTLVLLGGQISTSYGAPSGLQTLAQVWLFNVGLATWSSLNTTSTSPTARQGHVALAVPSSIATNIAGASQGSSIWIHGGTNLVSTTAYADSALLTFSSDSTSASWTIPRQSKKRASMTPSARFYHSAALVDTQVIVAFGYGSDGPADTETYAYDLVQGAWQSTFTPVSASSASKSAAPAATSSISRQVTVAPSLSGSQTASPASAQTSAWIVPDETQPNASAGQVSPQSTPGLSGGLDGNSSSAANGQANKSTSTMQIAAGSAVGVLALLVLAGTAVYFIRRRRRYDEPRMLLDGPTLHDSPPMRSADFENRGLRKASVNRLRKSWAGSTLGRSTNGQRRWDMLEDEESLHSEPIGRVSPCDEEDEKEGPYAAPGSSGLRVTSWSRRHHVGRSEQGEVDEKMGLYPSDREPDDIDDLVRAGQKNRSLSQSIGAGAAMLGRSVADKLMGRQASFTGDGDEEISERMMRAKSNAGQWSGKTAASALAAVINRTQPAPIARPLTQSARGRPPKTAAALQYSTSSSVYPGSSHSPALLCNSTASQQRTFEPLVRSHSWWEKMTGAASQPMLKASGADAMIRDPTRLSIVPELPSPALGSTELAGGIRQSVASDAVSLRSDGTAHLEDRLAYLEVVQRVRSPSQDDLSVSTGTINSDRGPSELEGSVVWNGADWVATPRVGLGASTFSQASIGRGLPPRALPALAMPSSPNASRSKVVPVRPGQGVRERVREIESRSSSPVLGSPRTPERARAKIEHGLARKPVLFVANPSE</sequence>
<feature type="transmembrane region" description="Helical" evidence="4">
    <location>
        <begin position="501"/>
        <end position="523"/>
    </location>
</feature>
<feature type="compositionally biased region" description="Polar residues" evidence="3">
    <location>
        <begin position="460"/>
        <end position="474"/>
    </location>
</feature>
<evidence type="ECO:0000313" key="7">
    <source>
        <dbReference type="EMBL" id="GAA95739.1"/>
    </source>
</evidence>
<keyword evidence="8" id="KW-1185">Reference proteome</keyword>
<comment type="caution">
    <text evidence="7">The sequence shown here is derived from an EMBL/GenBank/DDBJ whole genome shotgun (WGS) entry which is preliminary data.</text>
</comment>
<evidence type="ECO:0000313" key="8">
    <source>
        <dbReference type="Proteomes" id="UP000009131"/>
    </source>
</evidence>
<dbReference type="InParanoid" id="G7DYS9"/>
<dbReference type="AlphaFoldDB" id="G7DYS9"/>
<dbReference type="InterPro" id="IPR056737">
    <property type="entry name" value="Beta-prop_ATRN-MKLN-like"/>
</dbReference>
<dbReference type="Gene3D" id="1.20.5.510">
    <property type="entry name" value="Single helix bin"/>
    <property type="match status" value="1"/>
</dbReference>
<dbReference type="InterPro" id="IPR015915">
    <property type="entry name" value="Kelch-typ_b-propeller"/>
</dbReference>
<dbReference type="Gene3D" id="2.120.10.80">
    <property type="entry name" value="Kelch-type beta propeller"/>
    <property type="match status" value="2"/>
</dbReference>
<evidence type="ECO:0000256" key="1">
    <source>
        <dbReference type="ARBA" id="ARBA00022441"/>
    </source>
</evidence>
<feature type="compositionally biased region" description="Basic and acidic residues" evidence="3">
    <location>
        <begin position="634"/>
        <end position="645"/>
    </location>
</feature>
<evidence type="ECO:0000259" key="6">
    <source>
        <dbReference type="Pfam" id="PF24981"/>
    </source>
</evidence>
<feature type="region of interest" description="Disordered" evidence="3">
    <location>
        <begin position="944"/>
        <end position="988"/>
    </location>
</feature>
<feature type="compositionally biased region" description="Basic and acidic residues" evidence="3">
    <location>
        <begin position="964"/>
        <end position="973"/>
    </location>
</feature>
<dbReference type="Pfam" id="PF24981">
    <property type="entry name" value="Beta-prop_ATRN-LZTR1"/>
    <property type="match status" value="1"/>
</dbReference>